<organism evidence="2 3">
    <name type="scientific">Theobroma cacao</name>
    <name type="common">Cacao</name>
    <name type="synonym">Cocoa</name>
    <dbReference type="NCBI Taxonomy" id="3641"/>
    <lineage>
        <taxon>Eukaryota</taxon>
        <taxon>Viridiplantae</taxon>
        <taxon>Streptophyta</taxon>
        <taxon>Embryophyta</taxon>
        <taxon>Tracheophyta</taxon>
        <taxon>Spermatophyta</taxon>
        <taxon>Magnoliopsida</taxon>
        <taxon>eudicotyledons</taxon>
        <taxon>Gunneridae</taxon>
        <taxon>Pentapetalae</taxon>
        <taxon>rosids</taxon>
        <taxon>malvids</taxon>
        <taxon>Malvales</taxon>
        <taxon>Malvaceae</taxon>
        <taxon>Byttnerioideae</taxon>
        <taxon>Theobroma</taxon>
    </lineage>
</organism>
<dbReference type="AlphaFoldDB" id="A0A061FK06"/>
<dbReference type="Proteomes" id="UP000026915">
    <property type="component" value="Chromosome 8"/>
</dbReference>
<name>A0A061FK06_THECC</name>
<gene>
    <name evidence="2" type="ORF">TCM_036183</name>
</gene>
<dbReference type="InParanoid" id="A0A061FK06"/>
<feature type="region of interest" description="Disordered" evidence="1">
    <location>
        <begin position="1"/>
        <end position="24"/>
    </location>
</feature>
<proteinExistence type="predicted"/>
<dbReference type="HOGENOM" id="CLU_2676100_0_0_1"/>
<evidence type="ECO:0000313" key="3">
    <source>
        <dbReference type="Proteomes" id="UP000026915"/>
    </source>
</evidence>
<dbReference type="EMBL" id="CM001886">
    <property type="protein sequence ID" value="EOY17017.1"/>
    <property type="molecule type" value="Genomic_DNA"/>
</dbReference>
<dbReference type="Gramene" id="EOY17017">
    <property type="protein sequence ID" value="EOY17017"/>
    <property type="gene ID" value="TCM_036183"/>
</dbReference>
<keyword evidence="3" id="KW-1185">Reference proteome</keyword>
<accession>A0A061FK06</accession>
<sequence length="75" mass="8995">MRDQPIWKGNGKEKVLRSFHSRSKEELRGKKEREISLKERRKEKGERIKKLGGGSAWKRLQKNRNVFSCMPWLEL</sequence>
<evidence type="ECO:0000313" key="2">
    <source>
        <dbReference type="EMBL" id="EOY17017.1"/>
    </source>
</evidence>
<evidence type="ECO:0000256" key="1">
    <source>
        <dbReference type="SAM" id="MobiDB-lite"/>
    </source>
</evidence>
<reference evidence="2 3" key="1">
    <citation type="journal article" date="2013" name="Genome Biol.">
        <title>The genome sequence of the most widely cultivated cacao type and its use to identify candidate genes regulating pod color.</title>
        <authorList>
            <person name="Motamayor J.C."/>
            <person name="Mockaitis K."/>
            <person name="Schmutz J."/>
            <person name="Haiminen N."/>
            <person name="Iii D.L."/>
            <person name="Cornejo O."/>
            <person name="Findley S.D."/>
            <person name="Zheng P."/>
            <person name="Utro F."/>
            <person name="Royaert S."/>
            <person name="Saski C."/>
            <person name="Jenkins J."/>
            <person name="Podicheti R."/>
            <person name="Zhao M."/>
            <person name="Scheffler B.E."/>
            <person name="Stack J.C."/>
            <person name="Feltus F.A."/>
            <person name="Mustiga G.M."/>
            <person name="Amores F."/>
            <person name="Phillips W."/>
            <person name="Marelli J.P."/>
            <person name="May G.D."/>
            <person name="Shapiro H."/>
            <person name="Ma J."/>
            <person name="Bustamante C.D."/>
            <person name="Schnell R.J."/>
            <person name="Main D."/>
            <person name="Gilbert D."/>
            <person name="Parida L."/>
            <person name="Kuhn D.N."/>
        </authorList>
    </citation>
    <scope>NUCLEOTIDE SEQUENCE [LARGE SCALE GENOMIC DNA]</scope>
    <source>
        <strain evidence="3">cv. Matina 1-6</strain>
    </source>
</reference>
<protein>
    <submittedName>
        <fullName evidence="2">Uncharacterized protein</fullName>
    </submittedName>
</protein>